<reference evidence="2" key="1">
    <citation type="submission" date="2025-08" db="UniProtKB">
        <authorList>
            <consortium name="RefSeq"/>
        </authorList>
    </citation>
    <scope>IDENTIFICATION</scope>
</reference>
<dbReference type="PANTHER" id="PTHR11697:SF230">
    <property type="entry name" value="ZINC FINGER, MYM DOMAIN CONTAINING 1"/>
    <property type="match status" value="1"/>
</dbReference>
<dbReference type="Proteomes" id="UP001515500">
    <property type="component" value="Unplaced"/>
</dbReference>
<sequence>MDVVGNVHDDGTNPEQQGVALGLIYRMERFEFVFILFLMKKVLGITNGLSQALQEKNQNIVNALDMVEGVKFKLQSLRDDGWDELLANVSKFCVENDIEMPNNMEERLLVRGRPRREKQTTTYLHYYRVEVFYSVLDMIMQDMNTRFLESTIELLSCISCLDPKQSFSRFDRHQISSVLRVVSGRFLRIGSNGISRSIRDKKHLRYPLVYRLIELALVSAVSTA</sequence>
<evidence type="ECO:0000313" key="1">
    <source>
        <dbReference type="Proteomes" id="UP001515500"/>
    </source>
</evidence>
<dbReference type="InterPro" id="IPR055298">
    <property type="entry name" value="AtLOH3-like"/>
</dbReference>
<keyword evidence="1" id="KW-1185">Reference proteome</keyword>
<dbReference type="PANTHER" id="PTHR11697">
    <property type="entry name" value="GENERAL TRANSCRIPTION FACTOR 2-RELATED ZINC FINGER PROTEIN"/>
    <property type="match status" value="1"/>
</dbReference>
<organism evidence="1 2">
    <name type="scientific">Dioscorea cayennensis subsp. rotundata</name>
    <name type="common">White Guinea yam</name>
    <name type="synonym">Dioscorea rotundata</name>
    <dbReference type="NCBI Taxonomy" id="55577"/>
    <lineage>
        <taxon>Eukaryota</taxon>
        <taxon>Viridiplantae</taxon>
        <taxon>Streptophyta</taxon>
        <taxon>Embryophyta</taxon>
        <taxon>Tracheophyta</taxon>
        <taxon>Spermatophyta</taxon>
        <taxon>Magnoliopsida</taxon>
        <taxon>Liliopsida</taxon>
        <taxon>Dioscoreales</taxon>
        <taxon>Dioscoreaceae</taxon>
        <taxon>Dioscorea</taxon>
    </lineage>
</organism>
<gene>
    <name evidence="2" type="primary">LOC120257479</name>
</gene>
<name>A0AB40B1C8_DIOCR</name>
<evidence type="ECO:0000313" key="2">
    <source>
        <dbReference type="RefSeq" id="XP_039120867.1"/>
    </source>
</evidence>
<dbReference type="AlphaFoldDB" id="A0AB40B1C8"/>
<dbReference type="GeneID" id="120257479"/>
<accession>A0AB40B1C8</accession>
<protein>
    <submittedName>
        <fullName evidence="2">Uncharacterized protein LOC120257479</fullName>
    </submittedName>
</protein>
<dbReference type="RefSeq" id="XP_039120867.1">
    <property type="nucleotide sequence ID" value="XM_039264933.1"/>
</dbReference>
<proteinExistence type="predicted"/>